<feature type="binding site" evidence="15">
    <location>
        <position position="491"/>
    </location>
    <ligand>
        <name>ATP</name>
        <dbReference type="ChEBI" id="CHEBI:30616"/>
    </ligand>
</feature>
<dbReference type="InterPro" id="IPR006539">
    <property type="entry name" value="P-type_ATPase_IV"/>
</dbReference>
<feature type="binding site" evidence="15">
    <location>
        <position position="589"/>
    </location>
    <ligand>
        <name>ATP</name>
        <dbReference type="ChEBI" id="CHEBI:30616"/>
    </ligand>
</feature>
<feature type="active site" description="4-aspartylphosphate intermediate" evidence="14">
    <location>
        <position position="387"/>
    </location>
</feature>
<dbReference type="FunFam" id="3.40.50.1000:FF:000014">
    <property type="entry name" value="Phospholipid-transporting ATPase"/>
    <property type="match status" value="1"/>
</dbReference>
<dbReference type="SUPFAM" id="SSF81653">
    <property type="entry name" value="Calcium ATPase, transduction domain A"/>
    <property type="match status" value="1"/>
</dbReference>
<feature type="transmembrane region" description="Helical" evidence="17">
    <location>
        <begin position="967"/>
        <end position="986"/>
    </location>
</feature>
<feature type="binding site" evidence="15">
    <location>
        <position position="389"/>
    </location>
    <ligand>
        <name>ATP</name>
        <dbReference type="ChEBI" id="CHEBI:30616"/>
    </ligand>
</feature>
<evidence type="ECO:0000313" key="21">
    <source>
        <dbReference type="Ensembl" id="ENSUMAP00000027627"/>
    </source>
</evidence>
<dbReference type="SFLD" id="SFLDF00027">
    <property type="entry name" value="p-type_atpase"/>
    <property type="match status" value="1"/>
</dbReference>
<evidence type="ECO:0000256" key="14">
    <source>
        <dbReference type="PIRSR" id="PIRSR606539-1"/>
    </source>
</evidence>
<evidence type="ECO:0000256" key="7">
    <source>
        <dbReference type="ARBA" id="ARBA00022741"/>
    </source>
</evidence>
<dbReference type="Pfam" id="PF16209">
    <property type="entry name" value="PhoLip_ATPase_N"/>
    <property type="match status" value="1"/>
</dbReference>
<feature type="binding site" evidence="15">
    <location>
        <position position="811"/>
    </location>
    <ligand>
        <name>ATP</name>
        <dbReference type="ChEBI" id="CHEBI:30616"/>
    </ligand>
</feature>
<dbReference type="Gene3D" id="2.70.150.10">
    <property type="entry name" value="Calcium-transporting ATPase, cytoplasmic transduction domain A"/>
    <property type="match status" value="1"/>
</dbReference>
<feature type="domain" description="P-type ATPase C-terminal" evidence="20">
    <location>
        <begin position="910"/>
        <end position="1020"/>
    </location>
</feature>
<dbReference type="Ensembl" id="ENSUMAT00000032671.1">
    <property type="protein sequence ID" value="ENSUMAP00000027627.1"/>
    <property type="gene ID" value="ENSUMAG00000019998.1"/>
</dbReference>
<feature type="binding site" evidence="15">
    <location>
        <position position="812"/>
    </location>
    <ligand>
        <name>ATP</name>
        <dbReference type="ChEBI" id="CHEBI:30616"/>
    </ligand>
</feature>
<accession>A0A452V2I1</accession>
<dbReference type="GO" id="GO:0016887">
    <property type="term" value="F:ATP hydrolysis activity"/>
    <property type="evidence" value="ECO:0007669"/>
    <property type="project" value="InterPro"/>
</dbReference>
<keyword evidence="8 15" id="KW-0067">ATP-binding</keyword>
<dbReference type="Pfam" id="PF13246">
    <property type="entry name" value="Cation_ATPase"/>
    <property type="match status" value="1"/>
</dbReference>
<feature type="binding site" evidence="15">
    <location>
        <position position="788"/>
    </location>
    <ligand>
        <name>ATP</name>
        <dbReference type="ChEBI" id="CHEBI:30616"/>
    </ligand>
</feature>
<dbReference type="Gene3D" id="3.40.1110.10">
    <property type="entry name" value="Calcium-transporting ATPase, cytoplasmic domain N"/>
    <property type="match status" value="1"/>
</dbReference>
<evidence type="ECO:0000256" key="13">
    <source>
        <dbReference type="ARBA" id="ARBA00034036"/>
    </source>
</evidence>
<dbReference type="GeneTree" id="ENSGT00940000160804"/>
<evidence type="ECO:0000256" key="4">
    <source>
        <dbReference type="ARBA" id="ARBA00022448"/>
    </source>
</evidence>
<dbReference type="FunFam" id="3.40.1110.10:FF:000188">
    <property type="entry name" value="Phospholipid-transporting ATPase"/>
    <property type="match status" value="1"/>
</dbReference>
<feature type="transmembrane region" description="Helical" evidence="17">
    <location>
        <begin position="271"/>
        <end position="293"/>
    </location>
</feature>
<gene>
    <name evidence="21" type="primary">ATP8B2</name>
</gene>
<feature type="transmembrane region" description="Helical" evidence="17">
    <location>
        <begin position="75"/>
        <end position="93"/>
    </location>
</feature>
<dbReference type="SUPFAM" id="SSF81660">
    <property type="entry name" value="Metal cation-transporting ATPase, ATP-binding domain N"/>
    <property type="match status" value="1"/>
</dbReference>
<dbReference type="InterPro" id="IPR044492">
    <property type="entry name" value="P_typ_ATPase_HD_dom"/>
</dbReference>
<dbReference type="PANTHER" id="PTHR24092">
    <property type="entry name" value="PROBABLE PHOSPHOLIPID-TRANSPORTING ATPASE"/>
    <property type="match status" value="1"/>
</dbReference>
<feature type="binding site" evidence="16">
    <location>
        <position position="812"/>
    </location>
    <ligand>
        <name>Mg(2+)</name>
        <dbReference type="ChEBI" id="CHEBI:18420"/>
    </ligand>
</feature>
<dbReference type="PROSITE" id="PS00154">
    <property type="entry name" value="ATPASE_E1_E2"/>
    <property type="match status" value="1"/>
</dbReference>
<sequence>TAAPSHSVAEEERRARANDREYNEKFQYASNCIKTSKYNILTFLPVNLFEQFQEVANTYFLFLLILQLIPQVSSLSWFTTIVPLVLVLAITAVKDATDDYFRHKSDNQVNNRQSQVLINGSLQQEQWMNVCVGDIIKLENNQFVAVREVALQGNKSLPLFWQIEMKTNMKVRQAIPVTSELGDISRLAKFDGEVVCEPPNNKLDRFSGTLYWKESKFPLSNQNTLLRGCVLRNTEWCFGLVVFAGPDTKLMQNSGRTKFKRTSIDRLMNTLVLWIFGFLVCMGVILAIGNAIWEHEVGTRFQAYLPWDEAVDSAFFSGFLSFWSYIIILNTVVPISLYVSVEVIRLGHSYFINWDKKMFCVKRRTPAEARTTTLNEELGQVEYVFSDKTGTLTQNIMVFNKCSISGRSYGDVFDVLGHKAELGERPEPVDFSFNPLADKKFLFWDPTLLEAVKMGDPHTHEFFRLLSLCHTVMSEEKNEGELYYKAQSPDEGALVTAARNFGFVFRSRTPKTITVYEMGIAVTYQLLAILDFNNIRKRMSVIVRNPEGRIRLYCKGADTILLDRLHPSTQELLSTTTDHLNEYAGEGLRTLVLAYKDLDEEYYGEWAQRRLQASLAQDSREDRLASVYEEVESDMLLGATAIEDKLQQGVPETIALLTLANIKIWVLTGDKQETAVNIGYSCKMLTDDMTEVFVVTGHTVLEVREELRKAREKMMDSPYAVGNGLPCPEKCSSAKLTSVLEAVAGEYALVINGHSLAHALEADMELEFLETACACKAVICCRVTPLQKAQVVELVKKHKKAVTLAIGDGANDVSMIKTAHIGVGISGQEGIQAVLASDYSFSQFKFLQRLLLVHGRWSYLRMCKFLCYFFYKNFAFTMVHFWFGFFCGFSAQVGHPQPLLACVRDGLCPCMEYPKLYEPGQLNLLFNKREFFICIAQGIYTSVLMFFIPYGVFAEATRDDGTQLADYQSFAVTVATSLVIVVSVCFHRSGWTPATGHFFIWGSLAVYFAILFAMHSNGLFGMFPNQFRFVGESLWLLRELGQVQRAPWVAIRSFIPSMGVWSAPAMSPAVLGAGGAAAERTGKPFLSAFRISVRETGRFYKLTDGTSELIRLTKDIKQSREGRGSQGGPLEERTLAQRSLRKGEK</sequence>
<evidence type="ECO:0000256" key="1">
    <source>
        <dbReference type="ARBA" id="ARBA00001946"/>
    </source>
</evidence>
<evidence type="ECO:0000256" key="10">
    <source>
        <dbReference type="ARBA" id="ARBA00022967"/>
    </source>
</evidence>
<dbReference type="SUPFAM" id="SSF81665">
    <property type="entry name" value="Calcium ATPase, transmembrane domain M"/>
    <property type="match status" value="1"/>
</dbReference>
<dbReference type="Pfam" id="PF16212">
    <property type="entry name" value="PhoLip_ATPase_C"/>
    <property type="match status" value="2"/>
</dbReference>
<evidence type="ECO:0000256" key="11">
    <source>
        <dbReference type="ARBA" id="ARBA00022989"/>
    </source>
</evidence>
<feature type="binding site" evidence="15">
    <location>
        <position position="532"/>
    </location>
    <ligand>
        <name>ATP</name>
        <dbReference type="ChEBI" id="CHEBI:30616"/>
    </ligand>
</feature>
<dbReference type="SFLD" id="SFLDG00002">
    <property type="entry name" value="C1.7:_P-type_atpase_like"/>
    <property type="match status" value="1"/>
</dbReference>
<feature type="domain" description="P-type ATPase C-terminal" evidence="20">
    <location>
        <begin position="834"/>
        <end position="893"/>
    </location>
</feature>
<evidence type="ECO:0000259" key="20">
    <source>
        <dbReference type="Pfam" id="PF16212"/>
    </source>
</evidence>
<keyword evidence="6 16" id="KW-0479">Metal-binding</keyword>
<dbReference type="EC" id="7.6.2.1" evidence="17"/>
<evidence type="ECO:0000256" key="17">
    <source>
        <dbReference type="RuleBase" id="RU362033"/>
    </source>
</evidence>
<evidence type="ECO:0000256" key="2">
    <source>
        <dbReference type="ARBA" id="ARBA00004127"/>
    </source>
</evidence>
<evidence type="ECO:0000256" key="12">
    <source>
        <dbReference type="ARBA" id="ARBA00023136"/>
    </source>
</evidence>
<dbReference type="SUPFAM" id="SSF56784">
    <property type="entry name" value="HAD-like"/>
    <property type="match status" value="1"/>
</dbReference>
<dbReference type="GO" id="GO:0005524">
    <property type="term" value="F:ATP binding"/>
    <property type="evidence" value="ECO:0007669"/>
    <property type="project" value="UniProtKB-UniRule"/>
</dbReference>
<dbReference type="InterPro" id="IPR032631">
    <property type="entry name" value="P-type_ATPase_N"/>
</dbReference>
<feature type="transmembrane region" description="Helical" evidence="17">
    <location>
        <begin position="998"/>
        <end position="1023"/>
    </location>
</feature>
<keyword evidence="9 16" id="KW-0460">Magnesium</keyword>
<feature type="binding site" evidence="15">
    <location>
        <position position="670"/>
    </location>
    <ligand>
        <name>ATP</name>
        <dbReference type="ChEBI" id="CHEBI:30616"/>
    </ligand>
</feature>
<feature type="binding site" evidence="16">
    <location>
        <position position="808"/>
    </location>
    <ligand>
        <name>Mg(2+)</name>
        <dbReference type="ChEBI" id="CHEBI:18420"/>
    </ligand>
</feature>
<dbReference type="InterPro" id="IPR018303">
    <property type="entry name" value="ATPase_P-typ_P_site"/>
</dbReference>
<dbReference type="PANTHER" id="PTHR24092:SF46">
    <property type="entry name" value="PHOSPHOLIPID-TRANSPORTING ATPASE ID"/>
    <property type="match status" value="1"/>
</dbReference>
<protein>
    <recommendedName>
        <fullName evidence="17">Phospholipid-transporting ATPase</fullName>
        <ecNumber evidence="17">7.6.2.1</ecNumber>
    </recommendedName>
</protein>
<dbReference type="GO" id="GO:0045332">
    <property type="term" value="P:phospholipid translocation"/>
    <property type="evidence" value="ECO:0007669"/>
    <property type="project" value="TreeGrafter"/>
</dbReference>
<evidence type="ECO:0000256" key="9">
    <source>
        <dbReference type="ARBA" id="ARBA00022842"/>
    </source>
</evidence>
<reference evidence="21" key="1">
    <citation type="submission" date="2019-03" db="UniProtKB">
        <authorList>
            <consortium name="Ensembl"/>
        </authorList>
    </citation>
    <scope>IDENTIFICATION</scope>
</reference>
<name>A0A452V2I1_URSMA</name>
<dbReference type="CDD" id="cd02073">
    <property type="entry name" value="P-type_ATPase_APLT_Dnf-like"/>
    <property type="match status" value="1"/>
</dbReference>
<evidence type="ECO:0000256" key="15">
    <source>
        <dbReference type="PIRSR" id="PIRSR606539-2"/>
    </source>
</evidence>
<feature type="binding site" evidence="15">
    <location>
        <position position="782"/>
    </location>
    <ligand>
        <name>ATP</name>
        <dbReference type="ChEBI" id="CHEBI:30616"/>
    </ligand>
</feature>
<evidence type="ECO:0000256" key="6">
    <source>
        <dbReference type="ARBA" id="ARBA00022723"/>
    </source>
</evidence>
<feature type="binding site" evidence="16">
    <location>
        <position position="387"/>
    </location>
    <ligand>
        <name>Mg(2+)</name>
        <dbReference type="ChEBI" id="CHEBI:18420"/>
    </ligand>
</feature>
<feature type="binding site" evidence="15">
    <location>
        <position position="387"/>
    </location>
    <ligand>
        <name>ATP</name>
        <dbReference type="ChEBI" id="CHEBI:30616"/>
    </ligand>
</feature>
<dbReference type="InterPro" id="IPR008250">
    <property type="entry name" value="ATPase_P-typ_transduc_dom_A_sf"/>
</dbReference>
<feature type="binding site" evidence="16">
    <location>
        <position position="389"/>
    </location>
    <ligand>
        <name>Mg(2+)</name>
        <dbReference type="ChEBI" id="CHEBI:18420"/>
    </ligand>
</feature>
<dbReference type="NCBIfam" id="TIGR01494">
    <property type="entry name" value="ATPase_P-type"/>
    <property type="match status" value="1"/>
</dbReference>
<feature type="binding site" evidence="15">
    <location>
        <position position="669"/>
    </location>
    <ligand>
        <name>ATP</name>
        <dbReference type="ChEBI" id="CHEBI:30616"/>
    </ligand>
</feature>
<dbReference type="InterPro" id="IPR023214">
    <property type="entry name" value="HAD_sf"/>
</dbReference>
<feature type="region of interest" description="Disordered" evidence="18">
    <location>
        <begin position="1115"/>
        <end position="1145"/>
    </location>
</feature>
<keyword evidence="5 17" id="KW-0812">Transmembrane</keyword>
<dbReference type="Gene3D" id="3.40.50.1000">
    <property type="entry name" value="HAD superfamily/HAD-like"/>
    <property type="match status" value="1"/>
</dbReference>
<feature type="domain" description="P-type ATPase N-terminal" evidence="19">
    <location>
        <begin position="16"/>
        <end position="81"/>
    </location>
</feature>
<evidence type="ECO:0000256" key="3">
    <source>
        <dbReference type="ARBA" id="ARBA00008109"/>
    </source>
</evidence>
<feature type="binding site" evidence="15">
    <location>
        <position position="555"/>
    </location>
    <ligand>
        <name>ATP</name>
        <dbReference type="ChEBI" id="CHEBI:30616"/>
    </ligand>
</feature>
<dbReference type="GO" id="GO:0005886">
    <property type="term" value="C:plasma membrane"/>
    <property type="evidence" value="ECO:0007669"/>
    <property type="project" value="TreeGrafter"/>
</dbReference>
<dbReference type="InterPro" id="IPR023299">
    <property type="entry name" value="ATPase_P-typ_cyto_dom_N"/>
</dbReference>
<evidence type="ECO:0000256" key="8">
    <source>
        <dbReference type="ARBA" id="ARBA00022840"/>
    </source>
</evidence>
<dbReference type="FunFam" id="2.70.150.10:FF:000025">
    <property type="entry name" value="Phospholipid-transporting ATPase"/>
    <property type="match status" value="1"/>
</dbReference>
<dbReference type="GO" id="GO:0007030">
    <property type="term" value="P:Golgi organization"/>
    <property type="evidence" value="ECO:0007669"/>
    <property type="project" value="TreeGrafter"/>
</dbReference>
<feature type="transmembrane region" description="Helical" evidence="17">
    <location>
        <begin position="313"/>
        <end position="339"/>
    </location>
</feature>
<dbReference type="InterPro" id="IPR032630">
    <property type="entry name" value="P_typ_ATPase_c"/>
</dbReference>
<feature type="binding site" evidence="15">
    <location>
        <position position="668"/>
    </location>
    <ligand>
        <name>ATP</name>
        <dbReference type="ChEBI" id="CHEBI:30616"/>
    </ligand>
</feature>
<comment type="catalytic activity">
    <reaction evidence="13 17">
        <text>ATP + H2O + phospholipidSide 1 = ADP + phosphate + phospholipidSide 2.</text>
        <dbReference type="EC" id="7.6.2.1"/>
    </reaction>
</comment>
<dbReference type="GO" id="GO:0140327">
    <property type="term" value="F:flippase activity"/>
    <property type="evidence" value="ECO:0007669"/>
    <property type="project" value="UniProtKB-ARBA"/>
</dbReference>
<proteinExistence type="inferred from homology"/>
<dbReference type="InterPro" id="IPR036412">
    <property type="entry name" value="HAD-like_sf"/>
</dbReference>
<evidence type="ECO:0000256" key="18">
    <source>
        <dbReference type="SAM" id="MobiDB-lite"/>
    </source>
</evidence>
<evidence type="ECO:0000259" key="19">
    <source>
        <dbReference type="Pfam" id="PF16209"/>
    </source>
</evidence>
<evidence type="ECO:0000256" key="16">
    <source>
        <dbReference type="PIRSR" id="PIRSR606539-3"/>
    </source>
</evidence>
<comment type="subcellular location">
    <subcellularLocation>
        <location evidence="2">Endomembrane system</location>
        <topology evidence="2">Multi-pass membrane protein</topology>
    </subcellularLocation>
    <subcellularLocation>
        <location evidence="17">Membrane</location>
        <topology evidence="17">Multi-pass membrane protein</topology>
    </subcellularLocation>
</comment>
<feature type="binding site" evidence="15">
    <location>
        <position position="388"/>
    </location>
    <ligand>
        <name>ATP</name>
        <dbReference type="ChEBI" id="CHEBI:30616"/>
    </ligand>
</feature>
<keyword evidence="11 17" id="KW-1133">Transmembrane helix</keyword>
<dbReference type="NCBIfam" id="TIGR01652">
    <property type="entry name" value="ATPase-Plipid"/>
    <property type="match status" value="1"/>
</dbReference>
<evidence type="ECO:0000256" key="5">
    <source>
        <dbReference type="ARBA" id="ARBA00022692"/>
    </source>
</evidence>
<dbReference type="GO" id="GO:0005548">
    <property type="term" value="F:phospholipid transporter activity"/>
    <property type="evidence" value="ECO:0007669"/>
    <property type="project" value="UniProtKB-ARBA"/>
</dbReference>
<feature type="compositionally biased region" description="Basic and acidic residues" evidence="18">
    <location>
        <begin position="1130"/>
        <end position="1145"/>
    </location>
</feature>
<dbReference type="InterPro" id="IPR001757">
    <property type="entry name" value="P_typ_ATPase"/>
</dbReference>
<dbReference type="PRINTS" id="PR00119">
    <property type="entry name" value="CATATPASE"/>
</dbReference>
<dbReference type="GO" id="GO:0000287">
    <property type="term" value="F:magnesium ion binding"/>
    <property type="evidence" value="ECO:0007669"/>
    <property type="project" value="UniProtKB-UniRule"/>
</dbReference>
<comment type="similarity">
    <text evidence="3 17">Belongs to the cation transport ATPase (P-type) (TC 3.A.3) family. Type IV subfamily.</text>
</comment>
<dbReference type="SFLD" id="SFLDS00003">
    <property type="entry name" value="Haloacid_Dehalogenase"/>
    <property type="match status" value="1"/>
</dbReference>
<keyword evidence="12 17" id="KW-0472">Membrane</keyword>
<dbReference type="InterPro" id="IPR023298">
    <property type="entry name" value="ATPase_P-typ_TM_dom_sf"/>
</dbReference>
<comment type="cofactor">
    <cofactor evidence="1 16">
        <name>Mg(2+)</name>
        <dbReference type="ChEBI" id="CHEBI:18420"/>
    </cofactor>
</comment>
<dbReference type="GO" id="GO:0005802">
    <property type="term" value="C:trans-Golgi network"/>
    <property type="evidence" value="ECO:0007669"/>
    <property type="project" value="TreeGrafter"/>
</dbReference>
<dbReference type="AlphaFoldDB" id="A0A452V2I1"/>
<keyword evidence="7 15" id="KW-0547">Nucleotide-binding</keyword>
<organism evidence="21">
    <name type="scientific">Ursus maritimus</name>
    <name type="common">Polar bear</name>
    <name type="synonym">Thalarctos maritimus</name>
    <dbReference type="NCBI Taxonomy" id="29073"/>
    <lineage>
        <taxon>Eukaryota</taxon>
        <taxon>Metazoa</taxon>
        <taxon>Chordata</taxon>
        <taxon>Craniata</taxon>
        <taxon>Vertebrata</taxon>
        <taxon>Euteleostomi</taxon>
        <taxon>Mammalia</taxon>
        <taxon>Eutheria</taxon>
        <taxon>Laurasiatheria</taxon>
        <taxon>Carnivora</taxon>
        <taxon>Caniformia</taxon>
        <taxon>Ursidae</taxon>
        <taxon>Ursus</taxon>
    </lineage>
</organism>
<keyword evidence="10 17" id="KW-1278">Translocase</keyword>
<keyword evidence="4" id="KW-0813">Transport</keyword>
<feature type="transmembrane region" description="Helical" evidence="17">
    <location>
        <begin position="931"/>
        <end position="952"/>
    </location>
</feature>